<accession>A0A5E7FY54</accession>
<dbReference type="Proteomes" id="UP000379480">
    <property type="component" value="Unassembled WGS sequence"/>
</dbReference>
<dbReference type="RefSeq" id="WP_224795793.1">
    <property type="nucleotide sequence ID" value="NZ_CABVHY010000056.1"/>
</dbReference>
<proteinExistence type="predicted"/>
<dbReference type="EMBL" id="CABVHY010000056">
    <property type="protein sequence ID" value="VVO44260.1"/>
    <property type="molecule type" value="Genomic_DNA"/>
</dbReference>
<evidence type="ECO:0000313" key="2">
    <source>
        <dbReference type="Proteomes" id="UP000379480"/>
    </source>
</evidence>
<evidence type="ECO:0000313" key="1">
    <source>
        <dbReference type="EMBL" id="VVO44260.1"/>
    </source>
</evidence>
<sequence>MDDAVCMKDLGEKIAAVEPLIQQALKALIGYYEAKGVKPAAEVERLRIHVESLTTAVHEFYQRALRGSVQTLD</sequence>
<organism evidence="1 2">
    <name type="scientific">Pseudomonas fluorescens</name>
    <dbReference type="NCBI Taxonomy" id="294"/>
    <lineage>
        <taxon>Bacteria</taxon>
        <taxon>Pseudomonadati</taxon>
        <taxon>Pseudomonadota</taxon>
        <taxon>Gammaproteobacteria</taxon>
        <taxon>Pseudomonadales</taxon>
        <taxon>Pseudomonadaceae</taxon>
        <taxon>Pseudomonas</taxon>
    </lineage>
</organism>
<gene>
    <name evidence="1" type="ORF">PS723_06330</name>
</gene>
<name>A0A5E7FY54_PSEFL</name>
<protein>
    <submittedName>
        <fullName evidence="1">Uncharacterized protein</fullName>
    </submittedName>
</protein>
<dbReference type="AlphaFoldDB" id="A0A5E7FY54"/>
<reference evidence="1 2" key="1">
    <citation type="submission" date="2019-09" db="EMBL/GenBank/DDBJ databases">
        <authorList>
            <person name="Chandra G."/>
            <person name="Truman W A."/>
        </authorList>
    </citation>
    <scope>NUCLEOTIDE SEQUENCE [LARGE SCALE GENOMIC DNA]</scope>
    <source>
        <strain evidence="1">PS723</strain>
    </source>
</reference>